<sequence length="1097" mass="124597">MCRVTSQTQTDENAQTTTGIRNVVIAGAGPAGLLLTALLMQRNQELPEPLYNIILVDGRDDLSQFSMEELKKSFRSWMLGLAGHGCSALRTCHGLYEEYCKKVGIELTSLSIHIGSKEFTQSATPEEMKDTDNENFIIDRNFIVAAIARFVDDAKKQPHNNNLCQTLYQHKLMYVDYDQRRVLVRSVIDANNEFYLPYDLLVGCDGVRSVVREAMVKRHSTFEMDVGDIFQAFKAVHVERPDTVKEASLHLLPACFPDMLGIALPETGNMLNISMGVPRHLFDQLAPDLKSDDPKVVAEYTRKNFQAFQLEDYDDFAQQWVDQPWNRTGQVHCNFYHSNEINVVLMGDAAHATSPSIGMGMNTALRDAAVFYNLLQQHKDDFSIVLPSFSQLRVKEGNSLTDLAMNLYCMDTKQQMVETIHMVVRTTLHKMIPNIIAEHPQNMIGRVKFNLSDVYQQATTLGIMQKHRRINDTIRHEYFEESTGMITKRRNGLRRWNNPLSLSNSIIVVLLLVLFQPFFKSLLVEAATDQTLNYQRYAVYPPYCADPTEMATRTIPPLEAITENGDDAPTTKLVHVTAVIRHGARTPTHPKECWSGYWDEPDGVWDCNVKTMLSSRPYTSPSAGESLLLVEKVYDAFRGESADSIYKNQLNGTCQEAQLIEQGVQQQISNGMALRDAYIYDGSNDNQDSRLRLFDTTEKGMYPFQEPVLRYRSDDDQRTLASGQILLTTMFEQELNSYRTAEGRNPVIPHHTADRHVDILSPKAGCPTHKEAERQALGSKEYQDFIQSDESKNVLRLLKEGVGIANPTGSLVDCLMTAICTDRSLPPALDDFGKEEQDDVWTKEYGSHRFQRVVDYMIQNHTIINRYNDGQWSKVVMAPMWAEIMDYMMPSLLPDDNNDRVKFALYSGHDSTLAPLMASLSPRLWNATSFPWYASMMIIEIHERRSHDPSSVRPEFFFRLIYNGETLTWLVDGCPEFAHLCDVSVLTDRVLSFATRKNGGCGSNEDGDDTVPSSADDDDDVAIRFQERLNETLVNHPIMVIVVSMITSFVVGSLLTFCLVMWCRRRQPLRKQRDQSDLVQDSDMNTSDMEEPDIVID</sequence>
<dbReference type="GO" id="GO:0004502">
    <property type="term" value="F:kynurenine 3-monooxygenase activity"/>
    <property type="evidence" value="ECO:0007669"/>
    <property type="project" value="TreeGrafter"/>
</dbReference>
<keyword evidence="11" id="KW-1185">Reference proteome</keyword>
<evidence type="ECO:0000256" key="4">
    <source>
        <dbReference type="ARBA" id="ARBA00022857"/>
    </source>
</evidence>
<dbReference type="InterPro" id="IPR033379">
    <property type="entry name" value="Acid_Pase_AS"/>
</dbReference>
<dbReference type="OrthoDB" id="655030at2759"/>
<protein>
    <submittedName>
        <fullName evidence="9">Kynurenine 3-monooxygenase</fullName>
    </submittedName>
</protein>
<proteinExistence type="predicted"/>
<dbReference type="PROSITE" id="PS00616">
    <property type="entry name" value="HIS_ACID_PHOSPHAT_1"/>
    <property type="match status" value="1"/>
</dbReference>
<keyword evidence="4" id="KW-0521">NADP</keyword>
<dbReference type="PANTHER" id="PTHR46028:SF2">
    <property type="entry name" value="KYNURENINE 3-MONOOXYGENASE"/>
    <property type="match status" value="1"/>
</dbReference>
<dbReference type="PANTHER" id="PTHR46028">
    <property type="entry name" value="KYNURENINE 3-MONOOXYGENASE"/>
    <property type="match status" value="1"/>
</dbReference>
<gene>
    <name evidence="9" type="ORF">IV203_017593</name>
    <name evidence="10" type="ORF">IV203_030600</name>
</gene>
<comment type="cofactor">
    <cofactor evidence="1">
        <name>FAD</name>
        <dbReference type="ChEBI" id="CHEBI:57692"/>
    </cofactor>
</comment>
<evidence type="ECO:0000256" key="1">
    <source>
        <dbReference type="ARBA" id="ARBA00001974"/>
    </source>
</evidence>
<dbReference type="AlphaFoldDB" id="A0A9K3P7Y4"/>
<dbReference type="EMBL" id="JAGRRH010000006">
    <property type="protein sequence ID" value="KAG7367857.1"/>
    <property type="molecule type" value="Genomic_DNA"/>
</dbReference>
<accession>A0A9K3P7Y4</accession>
<reference evidence="9" key="1">
    <citation type="journal article" date="2021" name="Sci. Rep.">
        <title>Diploid genomic architecture of Nitzschia inconspicua, an elite biomass production diatom.</title>
        <authorList>
            <person name="Oliver A."/>
            <person name="Podell S."/>
            <person name="Pinowska A."/>
            <person name="Traller J.C."/>
            <person name="Smith S.R."/>
            <person name="McClure R."/>
            <person name="Beliaev A."/>
            <person name="Bohutskyi P."/>
            <person name="Hill E.A."/>
            <person name="Rabines A."/>
            <person name="Zheng H."/>
            <person name="Allen L.Z."/>
            <person name="Kuo A."/>
            <person name="Grigoriev I.V."/>
            <person name="Allen A.E."/>
            <person name="Hazlebeck D."/>
            <person name="Allen E.E."/>
        </authorList>
    </citation>
    <scope>NUCLEOTIDE SEQUENCE</scope>
    <source>
        <strain evidence="9">Hildebrandi</strain>
    </source>
</reference>
<comment type="caution">
    <text evidence="9">The sequence shown here is derived from an EMBL/GenBank/DDBJ whole genome shotgun (WGS) entry which is preliminary data.</text>
</comment>
<dbReference type="Pfam" id="PF00328">
    <property type="entry name" value="His_Phos_2"/>
    <property type="match status" value="1"/>
</dbReference>
<feature type="domain" description="FAD-binding" evidence="8">
    <location>
        <begin position="199"/>
        <end position="372"/>
    </location>
</feature>
<evidence type="ECO:0000256" key="7">
    <source>
        <dbReference type="SAM" id="Phobius"/>
    </source>
</evidence>
<keyword evidence="3" id="KW-0274">FAD</keyword>
<evidence type="ECO:0000259" key="8">
    <source>
        <dbReference type="Pfam" id="PF01494"/>
    </source>
</evidence>
<feature type="compositionally biased region" description="Acidic residues" evidence="6">
    <location>
        <begin position="1088"/>
        <end position="1097"/>
    </location>
</feature>
<evidence type="ECO:0000313" key="9">
    <source>
        <dbReference type="EMBL" id="KAG7337482.1"/>
    </source>
</evidence>
<evidence type="ECO:0000313" key="10">
    <source>
        <dbReference type="EMBL" id="KAG7367857.1"/>
    </source>
</evidence>
<feature type="region of interest" description="Disordered" evidence="6">
    <location>
        <begin position="1073"/>
        <end position="1097"/>
    </location>
</feature>
<dbReference type="Pfam" id="PF01494">
    <property type="entry name" value="FAD_binding_3"/>
    <property type="match status" value="1"/>
</dbReference>
<keyword evidence="7" id="KW-0472">Membrane</keyword>
<dbReference type="GO" id="GO:0070189">
    <property type="term" value="P:kynurenine metabolic process"/>
    <property type="evidence" value="ECO:0007669"/>
    <property type="project" value="TreeGrafter"/>
</dbReference>
<reference evidence="9" key="2">
    <citation type="submission" date="2021-04" db="EMBL/GenBank/DDBJ databases">
        <authorList>
            <person name="Podell S."/>
        </authorList>
    </citation>
    <scope>NUCLEOTIDE SEQUENCE</scope>
    <source>
        <strain evidence="9">Hildebrandi</strain>
    </source>
</reference>
<evidence type="ECO:0000256" key="3">
    <source>
        <dbReference type="ARBA" id="ARBA00022827"/>
    </source>
</evidence>
<organism evidence="9 11">
    <name type="scientific">Nitzschia inconspicua</name>
    <dbReference type="NCBI Taxonomy" id="303405"/>
    <lineage>
        <taxon>Eukaryota</taxon>
        <taxon>Sar</taxon>
        <taxon>Stramenopiles</taxon>
        <taxon>Ochrophyta</taxon>
        <taxon>Bacillariophyta</taxon>
        <taxon>Bacillariophyceae</taxon>
        <taxon>Bacillariophycidae</taxon>
        <taxon>Bacillariales</taxon>
        <taxon>Bacillariaceae</taxon>
        <taxon>Nitzschia</taxon>
    </lineage>
</organism>
<evidence type="ECO:0000256" key="6">
    <source>
        <dbReference type="SAM" id="MobiDB-lite"/>
    </source>
</evidence>
<keyword evidence="7" id="KW-0812">Transmembrane</keyword>
<dbReference type="GO" id="GO:0071949">
    <property type="term" value="F:FAD binding"/>
    <property type="evidence" value="ECO:0007669"/>
    <property type="project" value="InterPro"/>
</dbReference>
<feature type="compositionally biased region" description="Polar residues" evidence="6">
    <location>
        <begin position="1077"/>
        <end position="1087"/>
    </location>
</feature>
<dbReference type="Proteomes" id="UP000693970">
    <property type="component" value="Unassembled WGS sequence"/>
</dbReference>
<evidence type="ECO:0000313" key="11">
    <source>
        <dbReference type="Proteomes" id="UP000693970"/>
    </source>
</evidence>
<keyword evidence="5" id="KW-0560">Oxidoreductase</keyword>
<dbReference type="InterPro" id="IPR002938">
    <property type="entry name" value="FAD-bd"/>
</dbReference>
<keyword evidence="2" id="KW-0285">Flavoprotein</keyword>
<evidence type="ECO:0000256" key="5">
    <source>
        <dbReference type="ARBA" id="ARBA00023002"/>
    </source>
</evidence>
<feature type="transmembrane region" description="Helical" evidence="7">
    <location>
        <begin position="20"/>
        <end position="40"/>
    </location>
</feature>
<evidence type="ECO:0000256" key="2">
    <source>
        <dbReference type="ARBA" id="ARBA00022630"/>
    </source>
</evidence>
<dbReference type="EMBL" id="JAGRRH010000082">
    <property type="protein sequence ID" value="KAG7337482.1"/>
    <property type="molecule type" value="Genomic_DNA"/>
</dbReference>
<name>A0A9K3P7Y4_9STRA</name>
<feature type="transmembrane region" description="Helical" evidence="7">
    <location>
        <begin position="1038"/>
        <end position="1063"/>
    </location>
</feature>
<dbReference type="PROSITE" id="PS00778">
    <property type="entry name" value="HIS_ACID_PHOSPHAT_2"/>
    <property type="match status" value="1"/>
</dbReference>
<dbReference type="InterPro" id="IPR000560">
    <property type="entry name" value="His_Pase_clade-2"/>
</dbReference>
<keyword evidence="7" id="KW-1133">Transmembrane helix</keyword>